<dbReference type="InterPro" id="IPR051448">
    <property type="entry name" value="CdaR-like_regulators"/>
</dbReference>
<gene>
    <name evidence="4" type="ORF">ACFP3U_35265</name>
</gene>
<dbReference type="PANTHER" id="PTHR33744:SF1">
    <property type="entry name" value="DNA-BINDING TRANSCRIPTIONAL ACTIVATOR ADER"/>
    <property type="match status" value="1"/>
</dbReference>
<accession>A0ABW0XEA6</accession>
<evidence type="ECO:0000259" key="3">
    <source>
        <dbReference type="Pfam" id="PF17853"/>
    </source>
</evidence>
<dbReference type="Pfam" id="PF13556">
    <property type="entry name" value="HTH_30"/>
    <property type="match status" value="1"/>
</dbReference>
<name>A0ABW0XEA6_9ACTN</name>
<organism evidence="4 5">
    <name type="scientific">Kitasatospora misakiensis</name>
    <dbReference type="NCBI Taxonomy" id="67330"/>
    <lineage>
        <taxon>Bacteria</taxon>
        <taxon>Bacillati</taxon>
        <taxon>Actinomycetota</taxon>
        <taxon>Actinomycetes</taxon>
        <taxon>Kitasatosporales</taxon>
        <taxon>Streptomycetaceae</taxon>
        <taxon>Kitasatospora</taxon>
    </lineage>
</organism>
<dbReference type="EMBL" id="JBHSOF010000085">
    <property type="protein sequence ID" value="MFC5668210.1"/>
    <property type="molecule type" value="Genomic_DNA"/>
</dbReference>
<feature type="domain" description="PucR C-terminal helix-turn-helix" evidence="2">
    <location>
        <begin position="304"/>
        <end position="360"/>
    </location>
</feature>
<dbReference type="PANTHER" id="PTHR33744">
    <property type="entry name" value="CARBOHYDRATE DIACID REGULATOR"/>
    <property type="match status" value="1"/>
</dbReference>
<comment type="similarity">
    <text evidence="1">Belongs to the CdaR family.</text>
</comment>
<keyword evidence="5" id="KW-1185">Reference proteome</keyword>
<dbReference type="InterPro" id="IPR042070">
    <property type="entry name" value="PucR_C-HTH_sf"/>
</dbReference>
<dbReference type="RefSeq" id="WP_380229853.1">
    <property type="nucleotide sequence ID" value="NZ_JBHSOF010000085.1"/>
</dbReference>
<dbReference type="Pfam" id="PF17853">
    <property type="entry name" value="GGDEF_2"/>
    <property type="match status" value="1"/>
</dbReference>
<comment type="caution">
    <text evidence="4">The sequence shown here is derived from an EMBL/GenBank/DDBJ whole genome shotgun (WGS) entry which is preliminary data.</text>
</comment>
<proteinExistence type="inferred from homology"/>
<dbReference type="Gene3D" id="1.10.10.2840">
    <property type="entry name" value="PucR C-terminal helix-turn-helix domain"/>
    <property type="match status" value="1"/>
</dbReference>
<evidence type="ECO:0000313" key="5">
    <source>
        <dbReference type="Proteomes" id="UP001595975"/>
    </source>
</evidence>
<reference evidence="5" key="1">
    <citation type="journal article" date="2019" name="Int. J. Syst. Evol. Microbiol.">
        <title>The Global Catalogue of Microorganisms (GCM) 10K type strain sequencing project: providing services to taxonomists for standard genome sequencing and annotation.</title>
        <authorList>
            <consortium name="The Broad Institute Genomics Platform"/>
            <consortium name="The Broad Institute Genome Sequencing Center for Infectious Disease"/>
            <person name="Wu L."/>
            <person name="Ma J."/>
        </authorList>
    </citation>
    <scope>NUCLEOTIDE SEQUENCE [LARGE SCALE GENOMIC DNA]</scope>
    <source>
        <strain evidence="5">CGMCC 4.1437</strain>
    </source>
</reference>
<dbReference type="InterPro" id="IPR025736">
    <property type="entry name" value="PucR_C-HTH_dom"/>
</dbReference>
<sequence length="379" mass="40931">MTVANGTGPPDIPGELAGHCLTLLTDVSRTARLLRRAELERLRDLGERGAEAGHGLRDLVGACLGATRAAWQTFPGLTAVTANELRRTGDAVLAATQAALGAVAEGHERAQRMAVRPEEANRRELVNDLLHGRTDLGRLAERAERFGLRLAAGYTVAVAVTDEPYLEGAPAAHRVLRELTGRYDDRTLLLAVRDGRLVCIASDGEQAVLTAFTELALRPGPGYPPALRVATGRRHGGTGGIVRSYEEALATLEYAERLGLPAKRLRAEELLVFPVLMRDRAAMADLVRTVLGPLTSARGGARPLMETLTVQAEAGYVNAETARRLGLSVRALGYRLERIRDLTGYDPADALHRYTLETAVMGARLLDWPDQPLWPVPAT</sequence>
<protein>
    <submittedName>
        <fullName evidence="4">PucR family transcriptional regulator</fullName>
    </submittedName>
</protein>
<evidence type="ECO:0000256" key="1">
    <source>
        <dbReference type="ARBA" id="ARBA00006754"/>
    </source>
</evidence>
<dbReference type="InterPro" id="IPR041522">
    <property type="entry name" value="CdaR_GGDEF"/>
</dbReference>
<dbReference type="Proteomes" id="UP001595975">
    <property type="component" value="Unassembled WGS sequence"/>
</dbReference>
<evidence type="ECO:0000313" key="4">
    <source>
        <dbReference type="EMBL" id="MFC5668210.1"/>
    </source>
</evidence>
<evidence type="ECO:0000259" key="2">
    <source>
        <dbReference type="Pfam" id="PF13556"/>
    </source>
</evidence>
<feature type="domain" description="CdaR GGDEF-like" evidence="3">
    <location>
        <begin position="132"/>
        <end position="253"/>
    </location>
</feature>